<dbReference type="HOGENOM" id="CLU_119090_4_0_10"/>
<evidence type="ECO:0000256" key="2">
    <source>
        <dbReference type="ARBA" id="ARBA00023015"/>
    </source>
</evidence>
<dbReference type="eggNOG" id="COG3682">
    <property type="taxonomic scope" value="Bacteria"/>
</dbReference>
<dbReference type="GO" id="GO:0045892">
    <property type="term" value="P:negative regulation of DNA-templated transcription"/>
    <property type="evidence" value="ECO:0007669"/>
    <property type="project" value="InterPro"/>
</dbReference>
<accession>I4AF08</accession>
<protein>
    <submittedName>
        <fullName evidence="5">Putative transcriptional regulator</fullName>
    </submittedName>
</protein>
<dbReference type="KEGG" id="fli:Fleli_0032"/>
<keyword evidence="6" id="KW-1185">Reference proteome</keyword>
<sequence length="126" mass="14853">MQELTKAEEKIMKLLWDAKEAFVKELIEKIEGKKPSYTTVSTIIRILETKKFVGHKAYGNTHQYFPLVSREEYANFATKSVLDRYFDGSFKKLVSFFAKKEEIDINELDDIMKMMEEQEGKKENKK</sequence>
<dbReference type="PIRSF" id="PIRSF019455">
    <property type="entry name" value="CopR_AtkY"/>
    <property type="match status" value="1"/>
</dbReference>
<evidence type="ECO:0000256" key="4">
    <source>
        <dbReference type="ARBA" id="ARBA00023163"/>
    </source>
</evidence>
<keyword evidence="3" id="KW-0238">DNA-binding</keyword>
<evidence type="ECO:0000313" key="5">
    <source>
        <dbReference type="EMBL" id="AFM02543.1"/>
    </source>
</evidence>
<dbReference type="PATRIC" id="fig|880071.3.peg.35"/>
<dbReference type="Proteomes" id="UP000006054">
    <property type="component" value="Chromosome"/>
</dbReference>
<dbReference type="RefSeq" id="WP_014796012.1">
    <property type="nucleotide sequence ID" value="NC_018018.1"/>
</dbReference>
<dbReference type="AlphaFoldDB" id="I4AF08"/>
<evidence type="ECO:0000313" key="6">
    <source>
        <dbReference type="Proteomes" id="UP000006054"/>
    </source>
</evidence>
<dbReference type="EMBL" id="CP003345">
    <property type="protein sequence ID" value="AFM02543.1"/>
    <property type="molecule type" value="Genomic_DNA"/>
</dbReference>
<dbReference type="InterPro" id="IPR036390">
    <property type="entry name" value="WH_DNA-bd_sf"/>
</dbReference>
<gene>
    <name evidence="5" type="ordered locus">Fleli_0032</name>
</gene>
<dbReference type="Pfam" id="PF03965">
    <property type="entry name" value="Penicillinase_R"/>
    <property type="match status" value="1"/>
</dbReference>
<dbReference type="STRING" id="880071.Fleli_0032"/>
<dbReference type="Gene3D" id="1.10.4040.10">
    <property type="entry name" value="Penicillinase repressor domain"/>
    <property type="match status" value="1"/>
</dbReference>
<dbReference type="InterPro" id="IPR036388">
    <property type="entry name" value="WH-like_DNA-bd_sf"/>
</dbReference>
<dbReference type="SUPFAM" id="SSF46785">
    <property type="entry name" value="Winged helix' DNA-binding domain"/>
    <property type="match status" value="1"/>
</dbReference>
<proteinExistence type="inferred from homology"/>
<organism evidence="5 6">
    <name type="scientific">Bernardetia litoralis (strain ATCC 23117 / DSM 6794 / NBRC 15988 / NCIMB 1366 / Fx l1 / Sio-4)</name>
    <name type="common">Flexibacter litoralis</name>
    <dbReference type="NCBI Taxonomy" id="880071"/>
    <lineage>
        <taxon>Bacteria</taxon>
        <taxon>Pseudomonadati</taxon>
        <taxon>Bacteroidota</taxon>
        <taxon>Cytophagia</taxon>
        <taxon>Cytophagales</taxon>
        <taxon>Bernardetiaceae</taxon>
        <taxon>Bernardetia</taxon>
    </lineage>
</organism>
<comment type="similarity">
    <text evidence="1">Belongs to the BlaI transcriptional regulatory family.</text>
</comment>
<name>I4AF08_BERLS</name>
<keyword evidence="4" id="KW-0804">Transcription</keyword>
<evidence type="ECO:0000256" key="3">
    <source>
        <dbReference type="ARBA" id="ARBA00023125"/>
    </source>
</evidence>
<evidence type="ECO:0000256" key="1">
    <source>
        <dbReference type="ARBA" id="ARBA00011046"/>
    </source>
</evidence>
<dbReference type="GO" id="GO:0003677">
    <property type="term" value="F:DNA binding"/>
    <property type="evidence" value="ECO:0007669"/>
    <property type="project" value="UniProtKB-KW"/>
</dbReference>
<dbReference type="Gene3D" id="1.10.10.10">
    <property type="entry name" value="Winged helix-like DNA-binding domain superfamily/Winged helix DNA-binding domain"/>
    <property type="match status" value="1"/>
</dbReference>
<reference evidence="6" key="1">
    <citation type="submission" date="2012-06" db="EMBL/GenBank/DDBJ databases">
        <title>The complete genome of Flexibacter litoralis DSM 6794.</title>
        <authorList>
            <person name="Lucas S."/>
            <person name="Copeland A."/>
            <person name="Lapidus A."/>
            <person name="Glavina del Rio T."/>
            <person name="Dalin E."/>
            <person name="Tice H."/>
            <person name="Bruce D."/>
            <person name="Goodwin L."/>
            <person name="Pitluck S."/>
            <person name="Peters L."/>
            <person name="Ovchinnikova G."/>
            <person name="Lu M."/>
            <person name="Kyrpides N."/>
            <person name="Mavromatis K."/>
            <person name="Ivanova N."/>
            <person name="Brettin T."/>
            <person name="Detter J.C."/>
            <person name="Han C."/>
            <person name="Larimer F."/>
            <person name="Land M."/>
            <person name="Hauser L."/>
            <person name="Markowitz V."/>
            <person name="Cheng J.-F."/>
            <person name="Hugenholtz P."/>
            <person name="Woyke T."/>
            <person name="Wu D."/>
            <person name="Spring S."/>
            <person name="Lang E."/>
            <person name="Kopitz M."/>
            <person name="Brambilla E."/>
            <person name="Klenk H.-P."/>
            <person name="Eisen J.A."/>
        </authorList>
    </citation>
    <scope>NUCLEOTIDE SEQUENCE [LARGE SCALE GENOMIC DNA]</scope>
    <source>
        <strain evidence="6">ATCC 23117 / DSM 6794 / NBRC 15988 / NCIMB 1366 / Sio-4</strain>
    </source>
</reference>
<dbReference type="InterPro" id="IPR005650">
    <property type="entry name" value="BlaI_family"/>
</dbReference>
<dbReference type="OrthoDB" id="1098508at2"/>
<keyword evidence="2" id="KW-0805">Transcription regulation</keyword>